<dbReference type="AlphaFoldDB" id="A0A3N0XS93"/>
<protein>
    <submittedName>
        <fullName evidence="2">Uncharacterized protein</fullName>
    </submittedName>
</protein>
<organism evidence="2 3">
    <name type="scientific">Anabarilius grahami</name>
    <name type="common">Kanglang fish</name>
    <name type="synonym">Barilius grahami</name>
    <dbReference type="NCBI Taxonomy" id="495550"/>
    <lineage>
        <taxon>Eukaryota</taxon>
        <taxon>Metazoa</taxon>
        <taxon>Chordata</taxon>
        <taxon>Craniata</taxon>
        <taxon>Vertebrata</taxon>
        <taxon>Euteleostomi</taxon>
        <taxon>Actinopterygii</taxon>
        <taxon>Neopterygii</taxon>
        <taxon>Teleostei</taxon>
        <taxon>Ostariophysi</taxon>
        <taxon>Cypriniformes</taxon>
        <taxon>Xenocyprididae</taxon>
        <taxon>Xenocypridinae</taxon>
        <taxon>Xenocypridinae incertae sedis</taxon>
        <taxon>Anabarilius</taxon>
    </lineage>
</organism>
<proteinExistence type="predicted"/>
<comment type="caution">
    <text evidence="2">The sequence shown here is derived from an EMBL/GenBank/DDBJ whole genome shotgun (WGS) entry which is preliminary data.</text>
</comment>
<sequence>MTARQSCTCQCDADIISSLRLRDLKPPSTASSWNSPLISSPLCSSFISSPLLCCLQMSCHGYGYWAFDGQPGGSAKRHPPKRQGPRPKIVLDPAPQKSS</sequence>
<dbReference type="EMBL" id="RJVU01063416">
    <property type="protein sequence ID" value="ROJ25237.1"/>
    <property type="molecule type" value="Genomic_DNA"/>
</dbReference>
<feature type="compositionally biased region" description="Basic residues" evidence="1">
    <location>
        <begin position="75"/>
        <end position="85"/>
    </location>
</feature>
<evidence type="ECO:0000256" key="1">
    <source>
        <dbReference type="SAM" id="MobiDB-lite"/>
    </source>
</evidence>
<accession>A0A3N0XS93</accession>
<evidence type="ECO:0000313" key="3">
    <source>
        <dbReference type="Proteomes" id="UP000281406"/>
    </source>
</evidence>
<evidence type="ECO:0000313" key="2">
    <source>
        <dbReference type="EMBL" id="ROJ25237.1"/>
    </source>
</evidence>
<gene>
    <name evidence="2" type="ORF">DPX16_20050</name>
</gene>
<keyword evidence="3" id="KW-1185">Reference proteome</keyword>
<reference evidence="2 3" key="1">
    <citation type="submission" date="2018-10" db="EMBL/GenBank/DDBJ databases">
        <title>Genome assembly for a Yunnan-Guizhou Plateau 3E fish, Anabarilius grahami (Regan), and its evolutionary and genetic applications.</title>
        <authorList>
            <person name="Jiang W."/>
        </authorList>
    </citation>
    <scope>NUCLEOTIDE SEQUENCE [LARGE SCALE GENOMIC DNA]</scope>
    <source>
        <strain evidence="2">AG-KIZ</strain>
        <tissue evidence="2">Muscle</tissue>
    </source>
</reference>
<name>A0A3N0XS93_ANAGA</name>
<dbReference type="Proteomes" id="UP000281406">
    <property type="component" value="Unassembled WGS sequence"/>
</dbReference>
<feature type="region of interest" description="Disordered" evidence="1">
    <location>
        <begin position="72"/>
        <end position="99"/>
    </location>
</feature>